<reference evidence="2 3" key="1">
    <citation type="submission" date="2009-12" db="EMBL/GenBank/DDBJ databases">
        <authorList>
            <person name="Shrivastava S."/>
            <person name="Madupu R."/>
            <person name="Durkin A.S."/>
            <person name="Torralba M."/>
            <person name="Methe B."/>
            <person name="Sutton G.G."/>
            <person name="Strausberg R.L."/>
            <person name="Nelson K.E."/>
        </authorList>
    </citation>
    <scope>NUCLEOTIDE SEQUENCE [LARGE SCALE GENOMIC DNA]</scope>
    <source>
        <strain evidence="2 3">W5455</strain>
    </source>
</reference>
<proteinExistence type="predicted"/>
<feature type="compositionally biased region" description="Basic residues" evidence="1">
    <location>
        <begin position="38"/>
        <end position="47"/>
    </location>
</feature>
<keyword evidence="3" id="KW-1185">Reference proteome</keyword>
<accession>A0ABM9ZUX2</accession>
<gene>
    <name evidence="2" type="ORF">HMPREF7215_0774</name>
</gene>
<dbReference type="Proteomes" id="UP000006462">
    <property type="component" value="Unassembled WGS sequence"/>
</dbReference>
<evidence type="ECO:0000256" key="1">
    <source>
        <dbReference type="SAM" id="MobiDB-lite"/>
    </source>
</evidence>
<protein>
    <submittedName>
        <fullName evidence="2">Uncharacterized protein</fullName>
    </submittedName>
</protein>
<sequence>MFYVEHFETKTREGTAGFYPPVPSRVFAAAKGGAKTKTVAHRAKMTGKARDTQKSPTGDLNCSPYDDSVLLLSLSLIGGAHHRSW</sequence>
<comment type="caution">
    <text evidence="2">The sequence shown here is derived from an EMBL/GenBank/DDBJ whole genome shotgun (WGS) entry which is preliminary data.</text>
</comment>
<evidence type="ECO:0000313" key="3">
    <source>
        <dbReference type="Proteomes" id="UP000006462"/>
    </source>
</evidence>
<name>A0ABM9ZUX2_9BACT</name>
<feature type="region of interest" description="Disordered" evidence="1">
    <location>
        <begin position="38"/>
        <end position="59"/>
    </location>
</feature>
<evidence type="ECO:0000313" key="2">
    <source>
        <dbReference type="EMBL" id="EFB90720.1"/>
    </source>
</evidence>
<dbReference type="EMBL" id="ADFP01000068">
    <property type="protein sequence ID" value="EFB90720.1"/>
    <property type="molecule type" value="Genomic_DNA"/>
</dbReference>
<organism evidence="2 3">
    <name type="scientific">Pyramidobacter piscolens W5455</name>
    <dbReference type="NCBI Taxonomy" id="352165"/>
    <lineage>
        <taxon>Bacteria</taxon>
        <taxon>Thermotogati</taxon>
        <taxon>Synergistota</taxon>
        <taxon>Synergistia</taxon>
        <taxon>Synergistales</taxon>
        <taxon>Dethiosulfovibrionaceae</taxon>
        <taxon>Pyramidobacter</taxon>
    </lineage>
</organism>